<evidence type="ECO:0000256" key="1">
    <source>
        <dbReference type="ARBA" id="ARBA00004953"/>
    </source>
</evidence>
<dbReference type="EC" id="1.3.1.106" evidence="4"/>
<organism evidence="4">
    <name type="scientific">bioreactor metagenome</name>
    <dbReference type="NCBI Taxonomy" id="1076179"/>
    <lineage>
        <taxon>unclassified sequences</taxon>
        <taxon>metagenomes</taxon>
        <taxon>ecological metagenomes</taxon>
    </lineage>
</organism>
<dbReference type="PANTHER" id="PTHR36925">
    <property type="entry name" value="COBALT-PRECORRIN-6A REDUCTASE"/>
    <property type="match status" value="1"/>
</dbReference>
<proteinExistence type="predicted"/>
<sequence>MKIKPLVWIIAGTSEGRKLIKYFADKDVELLVSVATEYGAQLIEPQANLIIKPARMDCAAMEAFIVLHKPCMVIDATHPFATIVTATIKKACAATGVKYFRLLRSAGDTSGCIEVNDYEEAAEFLSHVDGNIFLTTGSKTLEIFTQIPNYQERITLRILPMLSSLEKATNLGYAPSKIICMQGPFSTELNAIMFKESKSKYVVTKDSGAVGGFPEKKAAAINSGAHLVVIKRQSGDNGGDFTALLTEIDSILSKEAGQC</sequence>
<dbReference type="GO" id="GO:0009236">
    <property type="term" value="P:cobalamin biosynthetic process"/>
    <property type="evidence" value="ECO:0007669"/>
    <property type="project" value="UniProtKB-UniPathway"/>
</dbReference>
<dbReference type="EMBL" id="VSSQ01000035">
    <property type="protein sequence ID" value="MPL67077.1"/>
    <property type="molecule type" value="Genomic_DNA"/>
</dbReference>
<protein>
    <submittedName>
        <fullName evidence="4">Cobalt-precorrin-6A reductase</fullName>
        <ecNumber evidence="4">1.3.1.106</ecNumber>
    </submittedName>
</protein>
<keyword evidence="3 4" id="KW-0560">Oxidoreductase</keyword>
<name>A0A644TL31_9ZZZZ</name>
<evidence type="ECO:0000313" key="4">
    <source>
        <dbReference type="EMBL" id="MPL67077.1"/>
    </source>
</evidence>
<dbReference type="Pfam" id="PF02571">
    <property type="entry name" value="CbiJ"/>
    <property type="match status" value="1"/>
</dbReference>
<reference evidence="4" key="1">
    <citation type="submission" date="2019-08" db="EMBL/GenBank/DDBJ databases">
        <authorList>
            <person name="Kucharzyk K."/>
            <person name="Murdoch R.W."/>
            <person name="Higgins S."/>
            <person name="Loffler F."/>
        </authorList>
    </citation>
    <scope>NUCLEOTIDE SEQUENCE</scope>
</reference>
<dbReference type="PANTHER" id="PTHR36925:SF1">
    <property type="entry name" value="COBALT-PRECORRIN-6A REDUCTASE"/>
    <property type="match status" value="1"/>
</dbReference>
<dbReference type="InterPro" id="IPR003723">
    <property type="entry name" value="Precorrin-6x_reduct"/>
</dbReference>
<comment type="pathway">
    <text evidence="1">Cofactor biosynthesis; adenosylcobalamin biosynthesis.</text>
</comment>
<comment type="caution">
    <text evidence="4">The sequence shown here is derived from an EMBL/GenBank/DDBJ whole genome shotgun (WGS) entry which is preliminary data.</text>
</comment>
<keyword evidence="2" id="KW-0169">Cobalamin biosynthesis</keyword>
<dbReference type="NCBIfam" id="TIGR00715">
    <property type="entry name" value="precor6x_red"/>
    <property type="match status" value="1"/>
</dbReference>
<dbReference type="GO" id="GO:0016994">
    <property type="term" value="F:precorrin-6A reductase activity"/>
    <property type="evidence" value="ECO:0007669"/>
    <property type="project" value="InterPro"/>
</dbReference>
<dbReference type="PROSITE" id="PS51014">
    <property type="entry name" value="COBK_CBIJ"/>
    <property type="match status" value="1"/>
</dbReference>
<accession>A0A644TL31</accession>
<dbReference type="AlphaFoldDB" id="A0A644TL31"/>
<evidence type="ECO:0000256" key="3">
    <source>
        <dbReference type="ARBA" id="ARBA00023002"/>
    </source>
</evidence>
<gene>
    <name evidence="4" type="primary">cbiJ_3</name>
    <name evidence="4" type="ORF">SDC9_12767</name>
</gene>
<evidence type="ECO:0000256" key="2">
    <source>
        <dbReference type="ARBA" id="ARBA00022573"/>
    </source>
</evidence>
<dbReference type="UniPathway" id="UPA00148"/>